<feature type="domain" description="N-acetyltransferase" evidence="3">
    <location>
        <begin position="2"/>
        <end position="167"/>
    </location>
</feature>
<dbReference type="OrthoDB" id="7925327at2"/>
<dbReference type="PANTHER" id="PTHR43877">
    <property type="entry name" value="AMINOALKYLPHOSPHONATE N-ACETYLTRANSFERASE-RELATED-RELATED"/>
    <property type="match status" value="1"/>
</dbReference>
<dbReference type="InterPro" id="IPR016181">
    <property type="entry name" value="Acyl_CoA_acyltransferase"/>
</dbReference>
<protein>
    <submittedName>
        <fullName evidence="4">Ribosomal protein S18 acetylase RimI-like enzyme</fullName>
    </submittedName>
</protein>
<dbReference type="EMBL" id="QAYG01000006">
    <property type="protein sequence ID" value="PTW59669.1"/>
    <property type="molecule type" value="Genomic_DNA"/>
</dbReference>
<dbReference type="PANTHER" id="PTHR43877:SF1">
    <property type="entry name" value="ACETYLTRANSFERASE"/>
    <property type="match status" value="1"/>
</dbReference>
<dbReference type="InterPro" id="IPR000182">
    <property type="entry name" value="GNAT_dom"/>
</dbReference>
<name>A0A2T5V7D7_9HYPH</name>
<dbReference type="Gene3D" id="3.40.630.30">
    <property type="match status" value="1"/>
</dbReference>
<keyword evidence="4" id="KW-0689">Ribosomal protein</keyword>
<keyword evidence="1" id="KW-0808">Transferase</keyword>
<dbReference type="PROSITE" id="PS51186">
    <property type="entry name" value="GNAT"/>
    <property type="match status" value="1"/>
</dbReference>
<dbReference type="RefSeq" id="WP_107990822.1">
    <property type="nucleotide sequence ID" value="NZ_QAYG01000006.1"/>
</dbReference>
<dbReference type="GO" id="GO:0016747">
    <property type="term" value="F:acyltransferase activity, transferring groups other than amino-acyl groups"/>
    <property type="evidence" value="ECO:0007669"/>
    <property type="project" value="InterPro"/>
</dbReference>
<reference evidence="4 5" key="1">
    <citation type="submission" date="2018-04" db="EMBL/GenBank/DDBJ databases">
        <title>Genomic Encyclopedia of Archaeal and Bacterial Type Strains, Phase II (KMG-II): from individual species to whole genera.</title>
        <authorList>
            <person name="Goeker M."/>
        </authorList>
    </citation>
    <scope>NUCLEOTIDE SEQUENCE [LARGE SCALE GENOMIC DNA]</scope>
    <source>
        <strain evidence="4 5">DSM 23382</strain>
    </source>
</reference>
<proteinExistence type="predicted"/>
<evidence type="ECO:0000313" key="5">
    <source>
        <dbReference type="Proteomes" id="UP000244081"/>
    </source>
</evidence>
<keyword evidence="4" id="KW-0687">Ribonucleoprotein</keyword>
<dbReference type="GO" id="GO:0005840">
    <property type="term" value="C:ribosome"/>
    <property type="evidence" value="ECO:0007669"/>
    <property type="project" value="UniProtKB-KW"/>
</dbReference>
<organism evidence="4 5">
    <name type="scientific">Breoghania corrubedonensis</name>
    <dbReference type="NCBI Taxonomy" id="665038"/>
    <lineage>
        <taxon>Bacteria</taxon>
        <taxon>Pseudomonadati</taxon>
        <taxon>Pseudomonadota</taxon>
        <taxon>Alphaproteobacteria</taxon>
        <taxon>Hyphomicrobiales</taxon>
        <taxon>Stappiaceae</taxon>
        <taxon>Breoghania</taxon>
    </lineage>
</organism>
<evidence type="ECO:0000256" key="1">
    <source>
        <dbReference type="ARBA" id="ARBA00022679"/>
    </source>
</evidence>
<keyword evidence="2" id="KW-0012">Acyltransferase</keyword>
<dbReference type="SUPFAM" id="SSF55729">
    <property type="entry name" value="Acyl-CoA N-acyltransferases (Nat)"/>
    <property type="match status" value="1"/>
</dbReference>
<dbReference type="Pfam" id="PF13673">
    <property type="entry name" value="Acetyltransf_10"/>
    <property type="match status" value="1"/>
</dbReference>
<evidence type="ECO:0000256" key="2">
    <source>
        <dbReference type="ARBA" id="ARBA00023315"/>
    </source>
</evidence>
<evidence type="ECO:0000259" key="3">
    <source>
        <dbReference type="PROSITE" id="PS51186"/>
    </source>
</evidence>
<sequence>MFFIRTAGKQDLEKISALLAETWHDTYDRIYGPDKVADITAAWHSVEALKTQLARPGSEFIVADDGERIGGVAFAAMADAKAKTVMLHQLYVRPGCQGQGTGAMLLAEIVEAFPDASTLRIEVEPANEKAVSFYEAKGFEKVGETSDCGVTGNKSGIPAAIYERPLP</sequence>
<comment type="caution">
    <text evidence="4">The sequence shown here is derived from an EMBL/GenBank/DDBJ whole genome shotgun (WGS) entry which is preliminary data.</text>
</comment>
<dbReference type="CDD" id="cd04301">
    <property type="entry name" value="NAT_SF"/>
    <property type="match status" value="1"/>
</dbReference>
<dbReference type="Proteomes" id="UP000244081">
    <property type="component" value="Unassembled WGS sequence"/>
</dbReference>
<dbReference type="InterPro" id="IPR050832">
    <property type="entry name" value="Bact_Acetyltransf"/>
</dbReference>
<evidence type="ECO:0000313" key="4">
    <source>
        <dbReference type="EMBL" id="PTW59669.1"/>
    </source>
</evidence>
<accession>A0A2T5V7D7</accession>
<dbReference type="AlphaFoldDB" id="A0A2T5V7D7"/>
<gene>
    <name evidence="4" type="ORF">C8N35_10651</name>
</gene>
<keyword evidence="5" id="KW-1185">Reference proteome</keyword>